<dbReference type="Pfam" id="PF10151">
    <property type="entry name" value="TMEM214"/>
    <property type="match status" value="1"/>
</dbReference>
<evidence type="ECO:0000256" key="12">
    <source>
        <dbReference type="SAM" id="MobiDB-lite"/>
    </source>
</evidence>
<keyword evidence="9" id="KW-0325">Glycoprotein</keyword>
<protein>
    <submittedName>
        <fullName evidence="14">Transmembrane protein</fullName>
    </submittedName>
</protein>
<evidence type="ECO:0000256" key="6">
    <source>
        <dbReference type="ARBA" id="ARBA00022824"/>
    </source>
</evidence>
<keyword evidence="6" id="KW-0256">Endoplasmic reticulum</keyword>
<evidence type="ECO:0000313" key="14">
    <source>
        <dbReference type="EMBL" id="KAJ6252478.1"/>
    </source>
</evidence>
<evidence type="ECO:0000256" key="8">
    <source>
        <dbReference type="ARBA" id="ARBA00023136"/>
    </source>
</evidence>
<accession>A0ABQ8Z6Q8</accession>
<comment type="caution">
    <text evidence="14">The sequence shown here is derived from an EMBL/GenBank/DDBJ whole genome shotgun (WGS) entry which is preliminary data.</text>
</comment>
<feature type="transmembrane region" description="Helical" evidence="13">
    <location>
        <begin position="500"/>
        <end position="518"/>
    </location>
</feature>
<comment type="subunit">
    <text evidence="3">Constitutively interacts with CASP4; required for the localization of procaspase 4 to the ER.</text>
</comment>
<keyword evidence="15" id="KW-1185">Reference proteome</keyword>
<feature type="region of interest" description="Disordered" evidence="12">
    <location>
        <begin position="1"/>
        <end position="97"/>
    </location>
</feature>
<keyword evidence="8 13" id="KW-0472">Membrane</keyword>
<evidence type="ECO:0000256" key="2">
    <source>
        <dbReference type="ARBA" id="ARBA00007984"/>
    </source>
</evidence>
<dbReference type="PANTHER" id="PTHR13448:SF0">
    <property type="entry name" value="TRANSMEMBRANE PROTEIN 214"/>
    <property type="match status" value="1"/>
</dbReference>
<evidence type="ECO:0000256" key="7">
    <source>
        <dbReference type="ARBA" id="ARBA00022989"/>
    </source>
</evidence>
<keyword evidence="7 13" id="KW-1133">Transmembrane helix</keyword>
<dbReference type="InterPro" id="IPR019308">
    <property type="entry name" value="TMEM214"/>
</dbReference>
<evidence type="ECO:0000256" key="5">
    <source>
        <dbReference type="ARBA" id="ARBA00022703"/>
    </source>
</evidence>
<evidence type="ECO:0000313" key="15">
    <source>
        <dbReference type="Proteomes" id="UP001150062"/>
    </source>
</evidence>
<feature type="compositionally biased region" description="Basic and acidic residues" evidence="12">
    <location>
        <begin position="78"/>
        <end position="89"/>
    </location>
</feature>
<evidence type="ECO:0000256" key="11">
    <source>
        <dbReference type="SAM" id="Coils"/>
    </source>
</evidence>
<feature type="coiled-coil region" evidence="11">
    <location>
        <begin position="265"/>
        <end position="335"/>
    </location>
</feature>
<comment type="function">
    <text evidence="10">Critical mediator, in cooperation with CASP4, of endoplasmic reticulum-stress induced apoptosis. Required or the activation of CASP4 following endoplasmic reticulum stress.</text>
</comment>
<comment type="similarity">
    <text evidence="2">Belongs to the TMEM214 family.</text>
</comment>
<keyword evidence="5" id="KW-0053">Apoptosis</keyword>
<feature type="compositionally biased region" description="Basic residues" evidence="12">
    <location>
        <begin position="1"/>
        <end position="17"/>
    </location>
</feature>
<dbReference type="Proteomes" id="UP001150062">
    <property type="component" value="Unassembled WGS sequence"/>
</dbReference>
<feature type="compositionally biased region" description="Low complexity" evidence="12">
    <location>
        <begin position="40"/>
        <end position="55"/>
    </location>
</feature>
<name>A0ABQ8Z6Q8_9EUKA</name>
<keyword evidence="4 13" id="KW-0812">Transmembrane</keyword>
<evidence type="ECO:0000256" key="1">
    <source>
        <dbReference type="ARBA" id="ARBA00004477"/>
    </source>
</evidence>
<organism evidence="14 15">
    <name type="scientific">Anaeramoeba flamelloides</name>
    <dbReference type="NCBI Taxonomy" id="1746091"/>
    <lineage>
        <taxon>Eukaryota</taxon>
        <taxon>Metamonada</taxon>
        <taxon>Anaeramoebidae</taxon>
        <taxon>Anaeramoeba</taxon>
    </lineage>
</organism>
<feature type="compositionally biased region" description="Basic residues" evidence="12">
    <location>
        <begin position="56"/>
        <end position="72"/>
    </location>
</feature>
<reference evidence="14" key="1">
    <citation type="submission" date="2022-08" db="EMBL/GenBank/DDBJ databases">
        <title>Novel sulfate-reducing endosymbionts in the free-living metamonad Anaeramoeba.</title>
        <authorList>
            <person name="Jerlstrom-Hultqvist J."/>
            <person name="Cepicka I."/>
            <person name="Gallot-Lavallee L."/>
            <person name="Salas-Leiva D."/>
            <person name="Curtis B.A."/>
            <person name="Zahonova K."/>
            <person name="Pipaliya S."/>
            <person name="Dacks J."/>
            <person name="Roger A.J."/>
        </authorList>
    </citation>
    <scope>NUCLEOTIDE SEQUENCE</scope>
    <source>
        <strain evidence="14">Schooner1</strain>
    </source>
</reference>
<gene>
    <name evidence="14" type="ORF">M0813_14156</name>
</gene>
<evidence type="ECO:0000256" key="13">
    <source>
        <dbReference type="SAM" id="Phobius"/>
    </source>
</evidence>
<dbReference type="EMBL" id="JAOAOG010000044">
    <property type="protein sequence ID" value="KAJ6252478.1"/>
    <property type="molecule type" value="Genomic_DNA"/>
</dbReference>
<keyword evidence="11" id="KW-0175">Coiled coil</keyword>
<feature type="compositionally biased region" description="Basic residues" evidence="12">
    <location>
        <begin position="28"/>
        <end position="37"/>
    </location>
</feature>
<sequence length="522" mass="62735">MSKRKKSNKTQKGKRSLTTKSVTNTMKNQKKTKKKKEQPKSPQKPTRKTNQNQNKNKNKNKNKKQRQKKKQKQNNQNEKFKRNQKQEKKIIKKNQTNKHSHDTILFSKLIDFKTNTLKSNSKTIIDCLEKLFPNTNDYKLHMKTFHQYIEFPFNYLKKEQYEPIIQLLKLFSQEELSTYFLSLITENFTLLLWIEEYYSLLYEKECTEERANMIFDFLELLLFYNKNFEKLRSSPEIRIKPHTFQDYFLLYGYLIEKYSRFSELKSKLTSQNLKKEENEAETENETETENDKYFNENEIIINHEVHIQNEIEIEIEIKKENLEKINKNDEKANIQYSKAFTAKIRNRIEKTIVLIEELSIFFDPACTPHLYFPNILSLTTSTNNFIRNKANKYLVRSLIQDHSCFLVWEKIYTHNIPQSNNLLLFLLMNWNSLKIRPSFKSIKKSLKNFQNINNQISHKLDHNEDFNQGINDAKKLEIHISYLTLSAFQSRIENQKKSKLFLLFIFLIILLFIFILIFKLDV</sequence>
<dbReference type="PANTHER" id="PTHR13448">
    <property type="entry name" value="TRANSMEMBRANE PROTEIN 214"/>
    <property type="match status" value="1"/>
</dbReference>
<evidence type="ECO:0000256" key="10">
    <source>
        <dbReference type="ARBA" id="ARBA00024938"/>
    </source>
</evidence>
<evidence type="ECO:0000256" key="3">
    <source>
        <dbReference type="ARBA" id="ARBA00011720"/>
    </source>
</evidence>
<comment type="subcellular location">
    <subcellularLocation>
        <location evidence="1">Endoplasmic reticulum membrane</location>
        <topology evidence="1">Multi-pass membrane protein</topology>
    </subcellularLocation>
</comment>
<evidence type="ECO:0000256" key="4">
    <source>
        <dbReference type="ARBA" id="ARBA00022692"/>
    </source>
</evidence>
<proteinExistence type="inferred from homology"/>
<evidence type="ECO:0000256" key="9">
    <source>
        <dbReference type="ARBA" id="ARBA00023180"/>
    </source>
</evidence>